<keyword evidence="2" id="KW-1185">Reference proteome</keyword>
<evidence type="ECO:0000313" key="2">
    <source>
        <dbReference type="Proteomes" id="UP000622687"/>
    </source>
</evidence>
<organism evidence="1 2">
    <name type="scientific">Clostridium aciditolerans</name>
    <dbReference type="NCBI Taxonomy" id="339861"/>
    <lineage>
        <taxon>Bacteria</taxon>
        <taxon>Bacillati</taxon>
        <taxon>Bacillota</taxon>
        <taxon>Clostridia</taxon>
        <taxon>Eubacteriales</taxon>
        <taxon>Clostridiaceae</taxon>
        <taxon>Clostridium</taxon>
    </lineage>
</organism>
<protein>
    <submittedName>
        <fullName evidence="1">AAA family ATPase</fullName>
    </submittedName>
</protein>
<evidence type="ECO:0000313" key="1">
    <source>
        <dbReference type="EMBL" id="MBI6875223.1"/>
    </source>
</evidence>
<dbReference type="EMBL" id="JAEEGB010000039">
    <property type="protein sequence ID" value="MBI6875223.1"/>
    <property type="molecule type" value="Genomic_DNA"/>
</dbReference>
<gene>
    <name evidence="1" type="ORF">I6U51_21345</name>
</gene>
<dbReference type="Gene3D" id="3.40.50.300">
    <property type="entry name" value="P-loop containing nucleotide triphosphate hydrolases"/>
    <property type="match status" value="1"/>
</dbReference>
<dbReference type="AlphaFoldDB" id="A0A934HXN8"/>
<proteinExistence type="predicted"/>
<reference evidence="1" key="1">
    <citation type="submission" date="2020-12" db="EMBL/GenBank/DDBJ databases">
        <title>Clostridium thailandense sp. nov., a novel acetogenic bacterium isolated from peat land soil in Thailand.</title>
        <authorList>
            <person name="Chaikitkaew S."/>
            <person name="Birkeland N.K."/>
        </authorList>
    </citation>
    <scope>NUCLEOTIDE SEQUENCE</scope>
    <source>
        <strain evidence="1">DSM 17425</strain>
    </source>
</reference>
<sequence>MLIFLENRSKLNTVVISSDEIRKELMDTYEFFEKTNNLVFDNAKYMIKNALLEGVDVVFDATNTNSKNRKSTLKIAKEIGCKTAAIVFLTQMQICINKNLRRGKERQLPLEMILRMAKFNSDKINMEGFDEVKYTKLQRC</sequence>
<accession>A0A934HXN8</accession>
<dbReference type="Proteomes" id="UP000622687">
    <property type="component" value="Unassembled WGS sequence"/>
</dbReference>
<dbReference type="PIRSF" id="PIRSF037081">
    <property type="entry name" value="P-loop_All4644_prd"/>
    <property type="match status" value="1"/>
</dbReference>
<comment type="caution">
    <text evidence="1">The sequence shown here is derived from an EMBL/GenBank/DDBJ whole genome shotgun (WGS) entry which is preliminary data.</text>
</comment>
<dbReference type="InterPro" id="IPR017101">
    <property type="entry name" value="P-loop_ATP/GTP-bd_All4644_prd"/>
</dbReference>
<dbReference type="SUPFAM" id="SSF52540">
    <property type="entry name" value="P-loop containing nucleoside triphosphate hydrolases"/>
    <property type="match status" value="1"/>
</dbReference>
<dbReference type="InterPro" id="IPR027417">
    <property type="entry name" value="P-loop_NTPase"/>
</dbReference>
<dbReference type="RefSeq" id="WP_211144578.1">
    <property type="nucleotide sequence ID" value="NZ_JAEEGB010000039.1"/>
</dbReference>
<name>A0A934HXN8_9CLOT</name>
<dbReference type="Pfam" id="PF13671">
    <property type="entry name" value="AAA_33"/>
    <property type="match status" value="1"/>
</dbReference>